<dbReference type="PROSITE" id="PS00012">
    <property type="entry name" value="PHOSPHOPANTETHEINE"/>
    <property type="match status" value="1"/>
</dbReference>
<proteinExistence type="predicted"/>
<evidence type="ECO:0000313" key="4">
    <source>
        <dbReference type="EMBL" id="KAF2772187.1"/>
    </source>
</evidence>
<dbReference type="EMBL" id="ML995816">
    <property type="protein sequence ID" value="KAF2772187.1"/>
    <property type="molecule type" value="Genomic_DNA"/>
</dbReference>
<dbReference type="SUPFAM" id="SSF47336">
    <property type="entry name" value="ACP-like"/>
    <property type="match status" value="1"/>
</dbReference>
<evidence type="ECO:0000259" key="3">
    <source>
        <dbReference type="Pfam" id="PF00550"/>
    </source>
</evidence>
<feature type="non-terminal residue" evidence="4">
    <location>
        <position position="1"/>
    </location>
</feature>
<sequence>HVALAELGMDSLQSVRVRGWFLRHLGVEASVLSIMSSGYSLSRLCEDVLVSWRK</sequence>
<keyword evidence="2" id="KW-0597">Phosphoprotein</keyword>
<accession>A0A6G1LH18</accession>
<dbReference type="InterPro" id="IPR036736">
    <property type="entry name" value="ACP-like_sf"/>
</dbReference>
<dbReference type="InterPro" id="IPR006162">
    <property type="entry name" value="Ppantetheine_attach_site"/>
</dbReference>
<evidence type="ECO:0000256" key="1">
    <source>
        <dbReference type="ARBA" id="ARBA00022450"/>
    </source>
</evidence>
<protein>
    <recommendedName>
        <fullName evidence="3">Carrier domain-containing protein</fullName>
    </recommendedName>
</protein>
<keyword evidence="5" id="KW-1185">Reference proteome</keyword>
<evidence type="ECO:0000313" key="5">
    <source>
        <dbReference type="Proteomes" id="UP000799436"/>
    </source>
</evidence>
<evidence type="ECO:0000256" key="2">
    <source>
        <dbReference type="ARBA" id="ARBA00022553"/>
    </source>
</evidence>
<organism evidence="4 5">
    <name type="scientific">Teratosphaeria nubilosa</name>
    <dbReference type="NCBI Taxonomy" id="161662"/>
    <lineage>
        <taxon>Eukaryota</taxon>
        <taxon>Fungi</taxon>
        <taxon>Dikarya</taxon>
        <taxon>Ascomycota</taxon>
        <taxon>Pezizomycotina</taxon>
        <taxon>Dothideomycetes</taxon>
        <taxon>Dothideomycetidae</taxon>
        <taxon>Mycosphaerellales</taxon>
        <taxon>Teratosphaeriaceae</taxon>
        <taxon>Teratosphaeria</taxon>
    </lineage>
</organism>
<dbReference type="OrthoDB" id="329835at2759"/>
<dbReference type="Proteomes" id="UP000799436">
    <property type="component" value="Unassembled WGS sequence"/>
</dbReference>
<keyword evidence="1" id="KW-0596">Phosphopantetheine</keyword>
<feature type="domain" description="Carrier" evidence="3">
    <location>
        <begin position="4"/>
        <end position="45"/>
    </location>
</feature>
<dbReference type="AlphaFoldDB" id="A0A6G1LH18"/>
<dbReference type="Gene3D" id="1.10.1200.10">
    <property type="entry name" value="ACP-like"/>
    <property type="match status" value="1"/>
</dbReference>
<dbReference type="InterPro" id="IPR009081">
    <property type="entry name" value="PP-bd_ACP"/>
</dbReference>
<reference evidence="4" key="1">
    <citation type="journal article" date="2020" name="Stud. Mycol.">
        <title>101 Dothideomycetes genomes: a test case for predicting lifestyles and emergence of pathogens.</title>
        <authorList>
            <person name="Haridas S."/>
            <person name="Albert R."/>
            <person name="Binder M."/>
            <person name="Bloem J."/>
            <person name="Labutti K."/>
            <person name="Salamov A."/>
            <person name="Andreopoulos B."/>
            <person name="Baker S."/>
            <person name="Barry K."/>
            <person name="Bills G."/>
            <person name="Bluhm B."/>
            <person name="Cannon C."/>
            <person name="Castanera R."/>
            <person name="Culley D."/>
            <person name="Daum C."/>
            <person name="Ezra D."/>
            <person name="Gonzalez J."/>
            <person name="Henrissat B."/>
            <person name="Kuo A."/>
            <person name="Liang C."/>
            <person name="Lipzen A."/>
            <person name="Lutzoni F."/>
            <person name="Magnuson J."/>
            <person name="Mondo S."/>
            <person name="Nolan M."/>
            <person name="Ohm R."/>
            <person name="Pangilinan J."/>
            <person name="Park H.-J."/>
            <person name="Ramirez L."/>
            <person name="Alfaro M."/>
            <person name="Sun H."/>
            <person name="Tritt A."/>
            <person name="Yoshinaga Y."/>
            <person name="Zwiers L.-H."/>
            <person name="Turgeon B."/>
            <person name="Goodwin S."/>
            <person name="Spatafora J."/>
            <person name="Crous P."/>
            <person name="Grigoriev I."/>
        </authorList>
    </citation>
    <scope>NUCLEOTIDE SEQUENCE</scope>
    <source>
        <strain evidence="4">CBS 116005</strain>
    </source>
</reference>
<dbReference type="Pfam" id="PF00550">
    <property type="entry name" value="PP-binding"/>
    <property type="match status" value="1"/>
</dbReference>
<name>A0A6G1LH18_9PEZI</name>
<gene>
    <name evidence="4" type="ORF">EJ03DRAFT_261274</name>
</gene>
<feature type="non-terminal residue" evidence="4">
    <location>
        <position position="54"/>
    </location>
</feature>